<sequence>MAGAEEVHLVFFNRDKDVKWNDKIWHRQDSYEGKMVDIWGC</sequence>
<keyword evidence="2" id="KW-1185">Reference proteome</keyword>
<dbReference type="Proteomes" id="UP000191931">
    <property type="component" value="Unassembled WGS sequence"/>
</dbReference>
<reference evidence="1 2" key="1">
    <citation type="submission" date="2017-03" db="EMBL/GenBank/DDBJ databases">
        <authorList>
            <person name="Afonso C.L."/>
            <person name="Miller P.J."/>
            <person name="Scott M.A."/>
            <person name="Spackman E."/>
            <person name="Goraichik I."/>
            <person name="Dimitrov K.M."/>
            <person name="Suarez D.L."/>
            <person name="Swayne D.E."/>
        </authorList>
    </citation>
    <scope>NUCLEOTIDE SEQUENCE [LARGE SCALE GENOMIC DNA]</scope>
    <source>
        <strain evidence="1">PRJEB14757</strain>
    </source>
</reference>
<evidence type="ECO:0000313" key="2">
    <source>
        <dbReference type="Proteomes" id="UP000191931"/>
    </source>
</evidence>
<dbReference type="AlphaFoldDB" id="A0A1W1HIT2"/>
<proteinExistence type="predicted"/>
<organism evidence="1 2">
    <name type="scientific">Desulfamplus magnetovallimortis</name>
    <dbReference type="NCBI Taxonomy" id="1246637"/>
    <lineage>
        <taxon>Bacteria</taxon>
        <taxon>Pseudomonadati</taxon>
        <taxon>Thermodesulfobacteriota</taxon>
        <taxon>Desulfobacteria</taxon>
        <taxon>Desulfobacterales</taxon>
        <taxon>Desulfobacteraceae</taxon>
        <taxon>Desulfamplus</taxon>
    </lineage>
</organism>
<gene>
    <name evidence="1" type="ORF">MTBBW1_670001</name>
</gene>
<protein>
    <submittedName>
        <fullName evidence="1">Uncharacterized protein</fullName>
    </submittedName>
</protein>
<accession>A0A1W1HIT2</accession>
<evidence type="ECO:0000313" key="1">
    <source>
        <dbReference type="EMBL" id="SLM32389.1"/>
    </source>
</evidence>
<name>A0A1W1HIT2_9BACT</name>
<dbReference type="EMBL" id="FWEV01000311">
    <property type="protein sequence ID" value="SLM32389.1"/>
    <property type="molecule type" value="Genomic_DNA"/>
</dbReference>